<dbReference type="EMBL" id="OZ023715">
    <property type="protein sequence ID" value="CAK9863803.1"/>
    <property type="molecule type" value="Genomic_DNA"/>
</dbReference>
<keyword evidence="2" id="KW-1185">Reference proteome</keyword>
<protein>
    <submittedName>
        <fullName evidence="1">Uncharacterized protein</fullName>
    </submittedName>
</protein>
<gene>
    <name evidence="1" type="ORF">CSSPJE1EN2_LOCUS6798</name>
</gene>
<organism evidence="1 2">
    <name type="scientific">Sphagnum jensenii</name>
    <dbReference type="NCBI Taxonomy" id="128206"/>
    <lineage>
        <taxon>Eukaryota</taxon>
        <taxon>Viridiplantae</taxon>
        <taxon>Streptophyta</taxon>
        <taxon>Embryophyta</taxon>
        <taxon>Bryophyta</taxon>
        <taxon>Sphagnophytina</taxon>
        <taxon>Sphagnopsida</taxon>
        <taxon>Sphagnales</taxon>
        <taxon>Sphagnaceae</taxon>
        <taxon>Sphagnum</taxon>
    </lineage>
</organism>
<evidence type="ECO:0000313" key="2">
    <source>
        <dbReference type="Proteomes" id="UP001497522"/>
    </source>
</evidence>
<name>A0ABP1AMR7_9BRYO</name>
<evidence type="ECO:0000313" key="1">
    <source>
        <dbReference type="EMBL" id="CAK9863803.1"/>
    </source>
</evidence>
<reference evidence="1" key="1">
    <citation type="submission" date="2024-03" db="EMBL/GenBank/DDBJ databases">
        <authorList>
            <consortium name="ELIXIR-Norway"/>
            <consortium name="Elixir Norway"/>
        </authorList>
    </citation>
    <scope>NUCLEOTIDE SEQUENCE</scope>
</reference>
<dbReference type="Proteomes" id="UP001497522">
    <property type="component" value="Chromosome 14"/>
</dbReference>
<sequence length="106" mass="11245">MKMGSSNSKAKDEDRISDDVRSNADVVVVNLADVSRATWPTNTSLLMGNFPSKHGLSEASSDNGSFAPGSSILVQTTLKPVSFANLVARKYENVVVNFVIGGNISL</sequence>
<accession>A0ABP1AMR7</accession>
<proteinExistence type="predicted"/>